<dbReference type="InterPro" id="IPR020022">
    <property type="entry name" value="N-acetyl_sugar_amidoTrfase"/>
</dbReference>
<organism evidence="2 3">
    <name type="scientific">Pedobacter flavus</name>
    <dbReference type="NCBI Taxonomy" id="3113906"/>
    <lineage>
        <taxon>Bacteria</taxon>
        <taxon>Pseudomonadati</taxon>
        <taxon>Bacteroidota</taxon>
        <taxon>Sphingobacteriia</taxon>
        <taxon>Sphingobacteriales</taxon>
        <taxon>Sphingobacteriaceae</taxon>
        <taxon>Pedobacter</taxon>
    </lineage>
</organism>
<dbReference type="InterPro" id="IPR014729">
    <property type="entry name" value="Rossmann-like_a/b/a_fold"/>
</dbReference>
<dbReference type="CDD" id="cd01996">
    <property type="entry name" value="AANH_WbpG-like"/>
    <property type="match status" value="1"/>
</dbReference>
<evidence type="ECO:0000313" key="2">
    <source>
        <dbReference type="EMBL" id="MEE1884712.1"/>
    </source>
</evidence>
<proteinExistence type="predicted"/>
<dbReference type="Proteomes" id="UP001337681">
    <property type="component" value="Unassembled WGS sequence"/>
</dbReference>
<dbReference type="NCBIfam" id="TIGR03573">
    <property type="entry name" value="WbuX"/>
    <property type="match status" value="1"/>
</dbReference>
<dbReference type="EMBL" id="JAZDQU010000001">
    <property type="protein sequence ID" value="MEE1884712.1"/>
    <property type="molecule type" value="Genomic_DNA"/>
</dbReference>
<accession>A0ABU7H0A2</accession>
<dbReference type="SUPFAM" id="SSF52402">
    <property type="entry name" value="Adenine nucleotide alpha hydrolases-like"/>
    <property type="match status" value="1"/>
</dbReference>
<keyword evidence="3" id="KW-1185">Reference proteome</keyword>
<comment type="caution">
    <text evidence="2">The sequence shown here is derived from an EMBL/GenBank/DDBJ whole genome shotgun (WGS) entry which is preliminary data.</text>
</comment>
<dbReference type="Gene3D" id="3.40.50.620">
    <property type="entry name" value="HUPs"/>
    <property type="match status" value="1"/>
</dbReference>
<dbReference type="Pfam" id="PF02540">
    <property type="entry name" value="NAD_synthase"/>
    <property type="match status" value="1"/>
</dbReference>
<gene>
    <name evidence="2" type="ORF">VRU49_04670</name>
</gene>
<dbReference type="InterPro" id="IPR022310">
    <property type="entry name" value="NAD/GMP_synthase"/>
</dbReference>
<feature type="domain" description="NAD/GMP synthase" evidence="1">
    <location>
        <begin position="70"/>
        <end position="130"/>
    </location>
</feature>
<evidence type="ECO:0000259" key="1">
    <source>
        <dbReference type="Pfam" id="PF02540"/>
    </source>
</evidence>
<name>A0ABU7H0A2_9SPHI</name>
<evidence type="ECO:0000313" key="3">
    <source>
        <dbReference type="Proteomes" id="UP001337681"/>
    </source>
</evidence>
<reference evidence="2 3" key="1">
    <citation type="submission" date="2024-01" db="EMBL/GenBank/DDBJ databases">
        <title>Pedobacter sp. nov., isolated from oil-contaminated soil.</title>
        <authorList>
            <person name="Le N.T.T."/>
        </authorList>
    </citation>
    <scope>NUCLEOTIDE SEQUENCE [LARGE SCALE GENOMIC DNA]</scope>
    <source>
        <strain evidence="2 3">VNH31</strain>
    </source>
</reference>
<sequence>MHNTEYRQCSYCIMDTTDSRIEFDENGECNHCREYKDYEKNYKLKGEAAKKQTDKIVAQMKAAGKGKEYDCIMGISGGVDSSYLAYYATKVLGLRVLLVHVDTGWNSELAVKNIENIVRILNLDLHTLVIDWEEMRDLQRSMFLSSVPNCDIPQDHAFIASLYSEAKKYGLKHILNGGNMSTESILPQSWGYDASDWVHLKDIHNKFGKVKLKQYPHISFFKKSIYYPYILKLKVHRPLEYIEYNKADTKKFLIENLGWKDYGGKHFESKYTQFFQAHYLPTKFGYDKRLAHLSSLIVSGQMTREEALEEMAKPIYDANQLIEDREYFIKKLGFTIDEWNKIMSAPLKTEHDYKNNIFIKNAFMRFLELVLPVISVIKKIKNR</sequence>
<dbReference type="RefSeq" id="WP_330145625.1">
    <property type="nucleotide sequence ID" value="NZ_JAZDQU010000001.1"/>
</dbReference>
<protein>
    <submittedName>
        <fullName evidence="2">N-acetyl sugar amidotransferase</fullName>
    </submittedName>
</protein>